<dbReference type="InterPro" id="IPR005119">
    <property type="entry name" value="LysR_subst-bd"/>
</dbReference>
<dbReference type="GO" id="GO:0003700">
    <property type="term" value="F:DNA-binding transcription factor activity"/>
    <property type="evidence" value="ECO:0007669"/>
    <property type="project" value="InterPro"/>
</dbReference>
<name>A0A841PVM5_9BACL</name>
<comment type="caution">
    <text evidence="6">The sequence shown here is derived from an EMBL/GenBank/DDBJ whole genome shotgun (WGS) entry which is preliminary data.</text>
</comment>
<keyword evidence="3 6" id="KW-0238">DNA-binding</keyword>
<sequence length="296" mass="33578">MEIRDLKIFNSVAFHGSVSKAANELSYVQSHVTTRIKLLEKELHTQLFHRDSRGMILNPEGKKLLSYTENVLSMIDEMVKVVKDSDQPSGKLDLGTVETVIRLPHILSSYYENYPNVDLSLVTGVTENLVGQVLTHKLDGAFVTGFEEHPKIIQHEVFQEELTLISNNKDISLDEFAHKPLLVFKSGCSYRAKLTDWVNAEGIYPANIIEFGTLETILGCVVSGLGVTLLPKSTIRHLEQDGVVRCMKLPEKYSHVTTVFIRRSDAYLTNSMQKFIETIYTTPEPKQTGWIRYQFE</sequence>
<dbReference type="RefSeq" id="WP_184402271.1">
    <property type="nucleotide sequence ID" value="NZ_JACHHJ010000001.1"/>
</dbReference>
<dbReference type="PROSITE" id="PS50931">
    <property type="entry name" value="HTH_LYSR"/>
    <property type="match status" value="1"/>
</dbReference>
<dbReference type="Gene3D" id="3.40.190.290">
    <property type="match status" value="1"/>
</dbReference>
<reference evidence="6 7" key="1">
    <citation type="submission" date="2020-08" db="EMBL/GenBank/DDBJ databases">
        <title>Genomic Encyclopedia of Type Strains, Phase IV (KMG-IV): sequencing the most valuable type-strain genomes for metagenomic binning, comparative biology and taxonomic classification.</title>
        <authorList>
            <person name="Goeker M."/>
        </authorList>
    </citation>
    <scope>NUCLEOTIDE SEQUENCE [LARGE SCALE GENOMIC DNA]</scope>
    <source>
        <strain evidence="6 7">DSM 21769</strain>
    </source>
</reference>
<evidence type="ECO:0000313" key="6">
    <source>
        <dbReference type="EMBL" id="MBB6448253.1"/>
    </source>
</evidence>
<evidence type="ECO:0000256" key="2">
    <source>
        <dbReference type="ARBA" id="ARBA00023015"/>
    </source>
</evidence>
<keyword evidence="2" id="KW-0805">Transcription regulation</keyword>
<evidence type="ECO:0000256" key="4">
    <source>
        <dbReference type="ARBA" id="ARBA00023163"/>
    </source>
</evidence>
<dbReference type="Pfam" id="PF00126">
    <property type="entry name" value="HTH_1"/>
    <property type="match status" value="1"/>
</dbReference>
<evidence type="ECO:0000313" key="7">
    <source>
        <dbReference type="Proteomes" id="UP000568839"/>
    </source>
</evidence>
<dbReference type="FunFam" id="1.10.10.10:FF:000001">
    <property type="entry name" value="LysR family transcriptional regulator"/>
    <property type="match status" value="1"/>
</dbReference>
<dbReference type="CDD" id="cd08442">
    <property type="entry name" value="PBP2_YofA_SoxR_like"/>
    <property type="match status" value="1"/>
</dbReference>
<evidence type="ECO:0000256" key="1">
    <source>
        <dbReference type="ARBA" id="ARBA00009437"/>
    </source>
</evidence>
<dbReference type="AlphaFoldDB" id="A0A841PVM5"/>
<evidence type="ECO:0000259" key="5">
    <source>
        <dbReference type="PROSITE" id="PS50931"/>
    </source>
</evidence>
<dbReference type="EMBL" id="JACHHJ010000001">
    <property type="protein sequence ID" value="MBB6448253.1"/>
    <property type="molecule type" value="Genomic_DNA"/>
</dbReference>
<keyword evidence="4" id="KW-0804">Transcription</keyword>
<dbReference type="SUPFAM" id="SSF46785">
    <property type="entry name" value="Winged helix' DNA-binding domain"/>
    <property type="match status" value="1"/>
</dbReference>
<proteinExistence type="inferred from homology"/>
<gene>
    <name evidence="6" type="ORF">HNR44_000202</name>
</gene>
<evidence type="ECO:0000256" key="3">
    <source>
        <dbReference type="ARBA" id="ARBA00023125"/>
    </source>
</evidence>
<keyword evidence="7" id="KW-1185">Reference proteome</keyword>
<protein>
    <submittedName>
        <fullName evidence="6">DNA-binding transcriptional LysR family regulator</fullName>
    </submittedName>
</protein>
<accession>A0A841PVM5</accession>
<dbReference type="Pfam" id="PF03466">
    <property type="entry name" value="LysR_substrate"/>
    <property type="match status" value="1"/>
</dbReference>
<dbReference type="Proteomes" id="UP000568839">
    <property type="component" value="Unassembled WGS sequence"/>
</dbReference>
<feature type="domain" description="HTH lysR-type" evidence="5">
    <location>
        <begin position="1"/>
        <end position="58"/>
    </location>
</feature>
<dbReference type="PANTHER" id="PTHR30126">
    <property type="entry name" value="HTH-TYPE TRANSCRIPTIONAL REGULATOR"/>
    <property type="match status" value="1"/>
</dbReference>
<dbReference type="InterPro" id="IPR036390">
    <property type="entry name" value="WH_DNA-bd_sf"/>
</dbReference>
<organism evidence="6 7">
    <name type="scientific">Geomicrobium halophilum</name>
    <dbReference type="NCBI Taxonomy" id="549000"/>
    <lineage>
        <taxon>Bacteria</taxon>
        <taxon>Bacillati</taxon>
        <taxon>Bacillota</taxon>
        <taxon>Bacilli</taxon>
        <taxon>Bacillales</taxon>
        <taxon>Geomicrobium</taxon>
    </lineage>
</organism>
<comment type="similarity">
    <text evidence="1">Belongs to the LysR transcriptional regulatory family.</text>
</comment>
<dbReference type="GO" id="GO:0000976">
    <property type="term" value="F:transcription cis-regulatory region binding"/>
    <property type="evidence" value="ECO:0007669"/>
    <property type="project" value="TreeGrafter"/>
</dbReference>
<dbReference type="InterPro" id="IPR036388">
    <property type="entry name" value="WH-like_DNA-bd_sf"/>
</dbReference>
<dbReference type="SUPFAM" id="SSF53850">
    <property type="entry name" value="Periplasmic binding protein-like II"/>
    <property type="match status" value="1"/>
</dbReference>
<dbReference type="InterPro" id="IPR000847">
    <property type="entry name" value="LysR_HTH_N"/>
</dbReference>
<dbReference type="Gene3D" id="1.10.10.10">
    <property type="entry name" value="Winged helix-like DNA-binding domain superfamily/Winged helix DNA-binding domain"/>
    <property type="match status" value="1"/>
</dbReference>
<dbReference type="PANTHER" id="PTHR30126:SF40">
    <property type="entry name" value="HTH-TYPE TRANSCRIPTIONAL REGULATOR GLTR"/>
    <property type="match status" value="1"/>
</dbReference>